<gene>
    <name evidence="2" type="ORF">B0T24DRAFT_700659</name>
</gene>
<name>A0AAE0KHS4_9PEZI</name>
<sequence length="172" mass="19835">MPRNALAKRSRYEVQRRKRMRLCILLLLALAVPRDPYKPVNLNAFKGMLTTNELLFGHVGRLFSLIRMRVATFFALVAWLKHNTELRASRHLTLEEKVLIFLVMVSYTFLPRRDRRNKKGGLMTNEGSANDGRMFASALTRGLVIPNGFNYLADLAKELFKYGDFDNEDLAE</sequence>
<comment type="caution">
    <text evidence="2">The sequence shown here is derived from an EMBL/GenBank/DDBJ whole genome shotgun (WGS) entry which is preliminary data.</text>
</comment>
<organism evidence="2 3">
    <name type="scientific">Lasiosphaeria ovina</name>
    <dbReference type="NCBI Taxonomy" id="92902"/>
    <lineage>
        <taxon>Eukaryota</taxon>
        <taxon>Fungi</taxon>
        <taxon>Dikarya</taxon>
        <taxon>Ascomycota</taxon>
        <taxon>Pezizomycotina</taxon>
        <taxon>Sordariomycetes</taxon>
        <taxon>Sordariomycetidae</taxon>
        <taxon>Sordariales</taxon>
        <taxon>Lasiosphaeriaceae</taxon>
        <taxon>Lasiosphaeria</taxon>
    </lineage>
</organism>
<dbReference type="EMBL" id="JAULSN010000003">
    <property type="protein sequence ID" value="KAK3376759.1"/>
    <property type="molecule type" value="Genomic_DNA"/>
</dbReference>
<protein>
    <recommendedName>
        <fullName evidence="1">DUF8040 domain-containing protein</fullName>
    </recommendedName>
</protein>
<reference evidence="2" key="1">
    <citation type="journal article" date="2023" name="Mol. Phylogenet. Evol.">
        <title>Genome-scale phylogeny and comparative genomics of the fungal order Sordariales.</title>
        <authorList>
            <person name="Hensen N."/>
            <person name="Bonometti L."/>
            <person name="Westerberg I."/>
            <person name="Brannstrom I.O."/>
            <person name="Guillou S."/>
            <person name="Cros-Aarteil S."/>
            <person name="Calhoun S."/>
            <person name="Haridas S."/>
            <person name="Kuo A."/>
            <person name="Mondo S."/>
            <person name="Pangilinan J."/>
            <person name="Riley R."/>
            <person name="LaButti K."/>
            <person name="Andreopoulos B."/>
            <person name="Lipzen A."/>
            <person name="Chen C."/>
            <person name="Yan M."/>
            <person name="Daum C."/>
            <person name="Ng V."/>
            <person name="Clum A."/>
            <person name="Steindorff A."/>
            <person name="Ohm R.A."/>
            <person name="Martin F."/>
            <person name="Silar P."/>
            <person name="Natvig D.O."/>
            <person name="Lalanne C."/>
            <person name="Gautier V."/>
            <person name="Ament-Velasquez S.L."/>
            <person name="Kruys A."/>
            <person name="Hutchinson M.I."/>
            <person name="Powell A.J."/>
            <person name="Barry K."/>
            <person name="Miller A.N."/>
            <person name="Grigoriev I.V."/>
            <person name="Debuchy R."/>
            <person name="Gladieux P."/>
            <person name="Hiltunen Thoren M."/>
            <person name="Johannesson H."/>
        </authorList>
    </citation>
    <scope>NUCLEOTIDE SEQUENCE</scope>
    <source>
        <strain evidence="2">CBS 958.72</strain>
    </source>
</reference>
<dbReference type="InterPro" id="IPR058353">
    <property type="entry name" value="DUF8040"/>
</dbReference>
<dbReference type="Pfam" id="PF26138">
    <property type="entry name" value="DUF8040"/>
    <property type="match status" value="1"/>
</dbReference>
<evidence type="ECO:0000259" key="1">
    <source>
        <dbReference type="Pfam" id="PF26138"/>
    </source>
</evidence>
<reference evidence="2" key="2">
    <citation type="submission" date="2023-06" db="EMBL/GenBank/DDBJ databases">
        <authorList>
            <consortium name="Lawrence Berkeley National Laboratory"/>
            <person name="Haridas S."/>
            <person name="Hensen N."/>
            <person name="Bonometti L."/>
            <person name="Westerberg I."/>
            <person name="Brannstrom I.O."/>
            <person name="Guillou S."/>
            <person name="Cros-Aarteil S."/>
            <person name="Calhoun S."/>
            <person name="Kuo A."/>
            <person name="Mondo S."/>
            <person name="Pangilinan J."/>
            <person name="Riley R."/>
            <person name="Labutti K."/>
            <person name="Andreopoulos B."/>
            <person name="Lipzen A."/>
            <person name="Chen C."/>
            <person name="Yanf M."/>
            <person name="Daum C."/>
            <person name="Ng V."/>
            <person name="Clum A."/>
            <person name="Steindorff A."/>
            <person name="Ohm R."/>
            <person name="Martin F."/>
            <person name="Silar P."/>
            <person name="Natvig D."/>
            <person name="Lalanne C."/>
            <person name="Gautier V."/>
            <person name="Ament-Velasquez S.L."/>
            <person name="Kruys A."/>
            <person name="Hutchinson M.I."/>
            <person name="Powell A.J."/>
            <person name="Barry K."/>
            <person name="Miller A.N."/>
            <person name="Grigoriev I.V."/>
            <person name="Debuchy R."/>
            <person name="Gladieux P."/>
            <person name="Thoren M.H."/>
            <person name="Johannesson H."/>
        </authorList>
    </citation>
    <scope>NUCLEOTIDE SEQUENCE</scope>
    <source>
        <strain evidence="2">CBS 958.72</strain>
    </source>
</reference>
<dbReference type="AlphaFoldDB" id="A0AAE0KHS4"/>
<proteinExistence type="predicted"/>
<accession>A0AAE0KHS4</accession>
<keyword evidence="3" id="KW-1185">Reference proteome</keyword>
<evidence type="ECO:0000313" key="2">
    <source>
        <dbReference type="EMBL" id="KAK3376759.1"/>
    </source>
</evidence>
<dbReference type="Proteomes" id="UP001287356">
    <property type="component" value="Unassembled WGS sequence"/>
</dbReference>
<feature type="domain" description="DUF8040" evidence="1">
    <location>
        <begin position="45"/>
        <end position="107"/>
    </location>
</feature>
<evidence type="ECO:0000313" key="3">
    <source>
        <dbReference type="Proteomes" id="UP001287356"/>
    </source>
</evidence>